<keyword evidence="1" id="KW-0223">Dioxygenase</keyword>
<evidence type="ECO:0000313" key="2">
    <source>
        <dbReference type="Proteomes" id="UP000625631"/>
    </source>
</evidence>
<keyword evidence="1" id="KW-0560">Oxidoreductase</keyword>
<dbReference type="Proteomes" id="UP000625631">
    <property type="component" value="Unassembled WGS sequence"/>
</dbReference>
<dbReference type="InterPro" id="IPR008775">
    <property type="entry name" value="Phytyl_CoA_dOase-like"/>
</dbReference>
<comment type="caution">
    <text evidence="1">The sequence shown here is derived from an EMBL/GenBank/DDBJ whole genome shotgun (WGS) entry which is preliminary data.</text>
</comment>
<dbReference type="PANTHER" id="PTHR31630:SF6">
    <property type="entry name" value="PHYTANOYL-COA DIOXYGENASE-RELATED"/>
    <property type="match status" value="1"/>
</dbReference>
<accession>A0ABS0QCM0</accession>
<proteinExistence type="predicted"/>
<sequence length="369" mass="42266">MFHCNLPQLGQVSRLDSSFIRILKHMKAQLDLTSSVETGKLGVMHLKRFWAQSLAKRNGVFIEQSEKSWRFDNLLLNGLGLPLEETMRYLMQSVPSFAEFENWVLAKNNGQIDPLQIERLNSIISSQPYSERLIANLREIEEEEDVLSAVDLAFWAEHGYVILRAAVSKEQARATEKAVWEVLGMAPDDPATWYEKPIGKGIMMDFYHHPTLLENRQSKRIQKAFVQLWQTADLWKTTDRTSFNPPETATYQHQGTPLHWDMSLEPPLHFGTQGLLYLCDTPAEQGAFRCVPCFHRKLESWLATLPAGTDPRRVNLDALAVPIAAEAGDFIIWHHALPHGSSPNHGTYPRIVQYLNMYPVEFKENMAWL</sequence>
<organism evidence="1 2">
    <name type="scientific">Hymenobacter negativus</name>
    <dbReference type="NCBI Taxonomy" id="2795026"/>
    <lineage>
        <taxon>Bacteria</taxon>
        <taxon>Pseudomonadati</taxon>
        <taxon>Bacteroidota</taxon>
        <taxon>Cytophagia</taxon>
        <taxon>Cytophagales</taxon>
        <taxon>Hymenobacteraceae</taxon>
        <taxon>Hymenobacter</taxon>
    </lineage>
</organism>
<dbReference type="SUPFAM" id="SSF51197">
    <property type="entry name" value="Clavaminate synthase-like"/>
    <property type="match status" value="1"/>
</dbReference>
<name>A0ABS0QCM0_9BACT</name>
<reference evidence="1 2" key="1">
    <citation type="submission" date="2020-12" db="EMBL/GenBank/DDBJ databases">
        <title>Hymenobacter sp.</title>
        <authorList>
            <person name="Kim M.K."/>
        </authorList>
    </citation>
    <scope>NUCLEOTIDE SEQUENCE [LARGE SCALE GENOMIC DNA]</scope>
    <source>
        <strain evidence="1 2">BT442</strain>
    </source>
</reference>
<gene>
    <name evidence="1" type="ORF">I7X13_18650</name>
</gene>
<dbReference type="PANTHER" id="PTHR31630">
    <property type="entry name" value="PHYTANOYL-COA DIOXYGENASE-RELATED-RELATED"/>
    <property type="match status" value="1"/>
</dbReference>
<protein>
    <submittedName>
        <fullName evidence="1">Phytanoyl-CoA dioxygenase family protein</fullName>
    </submittedName>
</protein>
<dbReference type="Pfam" id="PF05721">
    <property type="entry name" value="PhyH"/>
    <property type="match status" value="1"/>
</dbReference>
<dbReference type="GO" id="GO:0051213">
    <property type="term" value="F:dioxygenase activity"/>
    <property type="evidence" value="ECO:0007669"/>
    <property type="project" value="UniProtKB-KW"/>
</dbReference>
<keyword evidence="2" id="KW-1185">Reference proteome</keyword>
<evidence type="ECO:0000313" key="1">
    <source>
        <dbReference type="EMBL" id="MBH8560088.1"/>
    </source>
</evidence>
<dbReference type="Gene3D" id="2.60.120.620">
    <property type="entry name" value="q2cbj1_9rhob like domain"/>
    <property type="match status" value="1"/>
</dbReference>
<dbReference type="EMBL" id="JAEDAE010000011">
    <property type="protein sequence ID" value="MBH8560088.1"/>
    <property type="molecule type" value="Genomic_DNA"/>
</dbReference>